<dbReference type="GO" id="GO:0042802">
    <property type="term" value="F:identical protein binding"/>
    <property type="evidence" value="ECO:0007669"/>
    <property type="project" value="UniProtKB-ARBA"/>
</dbReference>
<dbReference type="Gene3D" id="3.30.60.20">
    <property type="match status" value="1"/>
</dbReference>
<feature type="compositionally biased region" description="Low complexity" evidence="13">
    <location>
        <begin position="199"/>
        <end position="210"/>
    </location>
</feature>
<evidence type="ECO:0000256" key="2">
    <source>
        <dbReference type="ARBA" id="ARBA00022634"/>
    </source>
</evidence>
<dbReference type="GO" id="GO:0071897">
    <property type="term" value="P:DNA biosynthetic process"/>
    <property type="evidence" value="ECO:0007669"/>
    <property type="project" value="UniProtKB-KW"/>
</dbReference>
<dbReference type="InterPro" id="IPR027417">
    <property type="entry name" value="P-loop_NTPase"/>
</dbReference>
<evidence type="ECO:0000313" key="15">
    <source>
        <dbReference type="WBParaSite" id="PTRK_0000331800.1"/>
    </source>
</evidence>
<dbReference type="GO" id="GO:0005524">
    <property type="term" value="F:ATP binding"/>
    <property type="evidence" value="ECO:0007669"/>
    <property type="project" value="UniProtKB-KW"/>
</dbReference>
<dbReference type="Gene3D" id="3.40.50.300">
    <property type="entry name" value="P-loop containing nucleotide triphosphate hydrolases"/>
    <property type="match status" value="1"/>
</dbReference>
<dbReference type="Proteomes" id="UP000038045">
    <property type="component" value="Unplaced"/>
</dbReference>
<dbReference type="SUPFAM" id="SSF52540">
    <property type="entry name" value="P-loop containing nucleoside triphosphate hydrolases"/>
    <property type="match status" value="1"/>
</dbReference>
<comment type="similarity">
    <text evidence="1 12">Belongs to the thymidine kinase family.</text>
</comment>
<evidence type="ECO:0000256" key="3">
    <source>
        <dbReference type="ARBA" id="ARBA00022679"/>
    </source>
</evidence>
<dbReference type="FunFam" id="3.40.50.300:FF:001270">
    <property type="entry name" value="Thymidine kinase"/>
    <property type="match status" value="1"/>
</dbReference>
<keyword evidence="4" id="KW-0479">Metal-binding</keyword>
<dbReference type="GO" id="GO:0046104">
    <property type="term" value="P:thymidine metabolic process"/>
    <property type="evidence" value="ECO:0007669"/>
    <property type="project" value="TreeGrafter"/>
</dbReference>
<dbReference type="PANTHER" id="PTHR11441">
    <property type="entry name" value="THYMIDINE KINASE"/>
    <property type="match status" value="1"/>
</dbReference>
<reference evidence="15" key="1">
    <citation type="submission" date="2017-02" db="UniProtKB">
        <authorList>
            <consortium name="WormBaseParasite"/>
        </authorList>
    </citation>
    <scope>IDENTIFICATION</scope>
</reference>
<dbReference type="InterPro" id="IPR020633">
    <property type="entry name" value="Thymidine_kinase_CS"/>
</dbReference>
<evidence type="ECO:0000256" key="13">
    <source>
        <dbReference type="SAM" id="MobiDB-lite"/>
    </source>
</evidence>
<evidence type="ECO:0000256" key="7">
    <source>
        <dbReference type="ARBA" id="ARBA00022833"/>
    </source>
</evidence>
<protein>
    <recommendedName>
        <fullName evidence="11">Thymidine kinase</fullName>
        <ecNumber evidence="11">2.7.1.21</ecNumber>
    </recommendedName>
</protein>
<evidence type="ECO:0000256" key="10">
    <source>
        <dbReference type="ARBA" id="ARBA00048113"/>
    </source>
</evidence>
<dbReference type="Pfam" id="PF00265">
    <property type="entry name" value="TK"/>
    <property type="match status" value="1"/>
</dbReference>
<dbReference type="GO" id="GO:0046872">
    <property type="term" value="F:metal ion binding"/>
    <property type="evidence" value="ECO:0007669"/>
    <property type="project" value="UniProtKB-KW"/>
</dbReference>
<feature type="region of interest" description="Disordered" evidence="13">
    <location>
        <begin position="196"/>
        <end position="217"/>
    </location>
</feature>
<evidence type="ECO:0000256" key="8">
    <source>
        <dbReference type="ARBA" id="ARBA00022840"/>
    </source>
</evidence>
<name>A0A0N4Z804_PARTI</name>
<evidence type="ECO:0000256" key="11">
    <source>
        <dbReference type="RuleBase" id="RU000544"/>
    </source>
</evidence>
<keyword evidence="8 11" id="KW-0067">ATP-binding</keyword>
<comment type="subunit">
    <text evidence="9">Homotetramer. Tetramerization from dimerization is induced by ATP and increases catalytic efficiency due to a high affinity for thymidine. Tetramerization is inhibited by phosphorylation at Ser-13. Interacts (via the KEN box) with FZR1.</text>
</comment>
<dbReference type="EC" id="2.7.1.21" evidence="11"/>
<proteinExistence type="inferred from homology"/>
<sequence>MQVNYFHIDEYTNRGMIQLIIGPMFSGKSTELFRLTNLYKIAKKKVVVVKYENDTRYDEKLASTHDKKTVKAISAVHLKDIFDKLKVNDVIGIDEGQFFDDIVYVAEELAKLGKLVIVAALDGDFQRRPFETITGLYPLAEKIEKINAVCRLCGYFASFTFRTTTCSDLEVIGGEEMYKAVCRECYYELKKKQHEDQINNNNPDETNNETLSISNNQQTKEYGLKKKNFITRNIA</sequence>
<evidence type="ECO:0000313" key="14">
    <source>
        <dbReference type="Proteomes" id="UP000038045"/>
    </source>
</evidence>
<dbReference type="SUPFAM" id="SSF57716">
    <property type="entry name" value="Glucocorticoid receptor-like (DNA-binding domain)"/>
    <property type="match status" value="1"/>
</dbReference>
<evidence type="ECO:0000256" key="12">
    <source>
        <dbReference type="RuleBase" id="RU004165"/>
    </source>
</evidence>
<accession>A0A0N4Z804</accession>
<evidence type="ECO:0000256" key="5">
    <source>
        <dbReference type="ARBA" id="ARBA00022741"/>
    </source>
</evidence>
<keyword evidence="7" id="KW-0862">Zinc</keyword>
<dbReference type="InterPro" id="IPR001267">
    <property type="entry name" value="Thymidine_kinase"/>
</dbReference>
<keyword evidence="6 11" id="KW-0418">Kinase</keyword>
<keyword evidence="3 11" id="KW-0808">Transferase</keyword>
<keyword evidence="5 11" id="KW-0547">Nucleotide-binding</keyword>
<organism evidence="14 15">
    <name type="scientific">Parastrongyloides trichosuri</name>
    <name type="common">Possum-specific nematode worm</name>
    <dbReference type="NCBI Taxonomy" id="131310"/>
    <lineage>
        <taxon>Eukaryota</taxon>
        <taxon>Metazoa</taxon>
        <taxon>Ecdysozoa</taxon>
        <taxon>Nematoda</taxon>
        <taxon>Chromadorea</taxon>
        <taxon>Rhabditida</taxon>
        <taxon>Tylenchina</taxon>
        <taxon>Panagrolaimomorpha</taxon>
        <taxon>Strongyloidoidea</taxon>
        <taxon>Strongyloididae</taxon>
        <taxon>Parastrongyloides</taxon>
    </lineage>
</organism>
<evidence type="ECO:0000256" key="9">
    <source>
        <dbReference type="ARBA" id="ARBA00046642"/>
    </source>
</evidence>
<dbReference type="STRING" id="131310.A0A0N4Z804"/>
<comment type="catalytic activity">
    <reaction evidence="10">
        <text>thymidine + ATP = dTMP + ADP + H(+)</text>
        <dbReference type="Rhea" id="RHEA:19129"/>
        <dbReference type="ChEBI" id="CHEBI:15378"/>
        <dbReference type="ChEBI" id="CHEBI:17748"/>
        <dbReference type="ChEBI" id="CHEBI:30616"/>
        <dbReference type="ChEBI" id="CHEBI:63528"/>
        <dbReference type="ChEBI" id="CHEBI:456216"/>
        <dbReference type="EC" id="2.7.1.21"/>
    </reaction>
    <physiologicalReaction direction="left-to-right" evidence="10">
        <dbReference type="Rhea" id="RHEA:19130"/>
    </physiologicalReaction>
</comment>
<dbReference type="PANTHER" id="PTHR11441:SF0">
    <property type="entry name" value="THYMIDINE KINASE, CYTOSOLIC"/>
    <property type="match status" value="1"/>
</dbReference>
<dbReference type="AlphaFoldDB" id="A0A0N4Z804"/>
<evidence type="ECO:0000256" key="4">
    <source>
        <dbReference type="ARBA" id="ARBA00022723"/>
    </source>
</evidence>
<dbReference type="WBParaSite" id="PTRK_0000331800.1">
    <property type="protein sequence ID" value="PTRK_0000331800.1"/>
    <property type="gene ID" value="PTRK_0000331800"/>
</dbReference>
<dbReference type="PROSITE" id="PS00603">
    <property type="entry name" value="TK_CELLULAR_TYPE"/>
    <property type="match status" value="1"/>
</dbReference>
<keyword evidence="14" id="KW-1185">Reference proteome</keyword>
<keyword evidence="2 11" id="KW-0237">DNA synthesis</keyword>
<evidence type="ECO:0000256" key="6">
    <source>
        <dbReference type="ARBA" id="ARBA00022777"/>
    </source>
</evidence>
<dbReference type="GO" id="GO:0004797">
    <property type="term" value="F:thymidine kinase activity"/>
    <property type="evidence" value="ECO:0007669"/>
    <property type="project" value="UniProtKB-EC"/>
</dbReference>
<evidence type="ECO:0000256" key="1">
    <source>
        <dbReference type="ARBA" id="ARBA00007587"/>
    </source>
</evidence>